<feature type="DNA-binding region" description="H-T-H motif" evidence="3">
    <location>
        <begin position="35"/>
        <end position="54"/>
    </location>
</feature>
<keyword evidence="2 3" id="KW-0238">DNA-binding</keyword>
<dbReference type="InterPro" id="IPR039532">
    <property type="entry name" value="TetR_C_Firmicutes"/>
</dbReference>
<dbReference type="PANTHER" id="PTHR43479:SF7">
    <property type="entry name" value="TETR-FAMILY TRANSCRIPTIONAL REGULATOR"/>
    <property type="match status" value="1"/>
</dbReference>
<dbReference type="SUPFAM" id="SSF46689">
    <property type="entry name" value="Homeodomain-like"/>
    <property type="match status" value="1"/>
</dbReference>
<dbReference type="EMBL" id="CP068053">
    <property type="protein sequence ID" value="QQT00841.1"/>
    <property type="molecule type" value="Genomic_DNA"/>
</dbReference>
<keyword evidence="6" id="KW-1185">Reference proteome</keyword>
<dbReference type="InterPro" id="IPR050624">
    <property type="entry name" value="HTH-type_Tx_Regulator"/>
</dbReference>
<dbReference type="InterPro" id="IPR009057">
    <property type="entry name" value="Homeodomain-like_sf"/>
</dbReference>
<feature type="domain" description="HTH tetR-type" evidence="4">
    <location>
        <begin position="12"/>
        <end position="72"/>
    </location>
</feature>
<organism evidence="5 6">
    <name type="scientific">Peribacillus psychrosaccharolyticus</name>
    <name type="common">Bacillus psychrosaccharolyticus</name>
    <dbReference type="NCBI Taxonomy" id="1407"/>
    <lineage>
        <taxon>Bacteria</taxon>
        <taxon>Bacillati</taxon>
        <taxon>Bacillota</taxon>
        <taxon>Bacilli</taxon>
        <taxon>Bacillales</taxon>
        <taxon>Bacillaceae</taxon>
        <taxon>Peribacillus</taxon>
    </lineage>
</organism>
<protein>
    <submittedName>
        <fullName evidence="5">TetR/AcrR family transcriptional regulator</fullName>
    </submittedName>
</protein>
<keyword evidence="1" id="KW-0678">Repressor</keyword>
<dbReference type="GO" id="GO:0003677">
    <property type="term" value="F:DNA binding"/>
    <property type="evidence" value="ECO:0007669"/>
    <property type="project" value="UniProtKB-UniRule"/>
</dbReference>
<accession>A0A974NN84</accession>
<evidence type="ECO:0000256" key="1">
    <source>
        <dbReference type="ARBA" id="ARBA00022491"/>
    </source>
</evidence>
<dbReference type="Proteomes" id="UP000595254">
    <property type="component" value="Chromosome"/>
</dbReference>
<dbReference type="PANTHER" id="PTHR43479">
    <property type="entry name" value="ACREF/ENVCD OPERON REPRESSOR-RELATED"/>
    <property type="match status" value="1"/>
</dbReference>
<gene>
    <name evidence="5" type="ORF">I6J18_02660</name>
</gene>
<dbReference type="KEGG" id="ppsr:I6J18_02660"/>
<evidence type="ECO:0000259" key="4">
    <source>
        <dbReference type="PROSITE" id="PS50977"/>
    </source>
</evidence>
<evidence type="ECO:0000256" key="3">
    <source>
        <dbReference type="PROSITE-ProRule" id="PRU00335"/>
    </source>
</evidence>
<dbReference type="PROSITE" id="PS50977">
    <property type="entry name" value="HTH_TETR_2"/>
    <property type="match status" value="1"/>
</dbReference>
<dbReference type="Pfam" id="PF00440">
    <property type="entry name" value="TetR_N"/>
    <property type="match status" value="1"/>
</dbReference>
<dbReference type="Pfam" id="PF14278">
    <property type="entry name" value="TetR_C_8"/>
    <property type="match status" value="1"/>
</dbReference>
<name>A0A974NN84_PERPY</name>
<dbReference type="RefSeq" id="WP_152526494.1">
    <property type="nucleotide sequence ID" value="NZ_CP068053.1"/>
</dbReference>
<sequence>MCKHNSSDRRIKKSKKAIKDSFLLLMQEKDVREITITEIVKAADLNRGTFYNNFQFKEDILDEIMDDVMKDFILSYREPYQHKETFNIKDLTSSTIKIFKHVAAHKNFYTLIVKSTVWYTFQLRICHELKRLPLQDLMDSKQNTTINIELFSTYQAHAILGMIIEWIHDGFNYSPEYMAEQLIEILNYNHGQTIVIKQTDNPEQI</sequence>
<evidence type="ECO:0000313" key="5">
    <source>
        <dbReference type="EMBL" id="QQT00841.1"/>
    </source>
</evidence>
<reference evidence="5 6" key="1">
    <citation type="submission" date="2021-01" db="EMBL/GenBank/DDBJ databases">
        <title>FDA dAtabase for Regulatory Grade micrObial Sequences (FDA-ARGOS): Supporting development and validation of Infectious Disease Dx tests.</title>
        <authorList>
            <person name="Nelson B."/>
            <person name="Plummer A."/>
            <person name="Tallon L."/>
            <person name="Sadzewicz L."/>
            <person name="Zhao X."/>
            <person name="Boylan J."/>
            <person name="Ott S."/>
            <person name="Bowen H."/>
            <person name="Vavikolanu K."/>
            <person name="Mehta A."/>
            <person name="Aluvathingal J."/>
            <person name="Nadendla S."/>
            <person name="Myers T."/>
            <person name="Yan Y."/>
            <person name="Sichtig H."/>
        </authorList>
    </citation>
    <scope>NUCLEOTIDE SEQUENCE [LARGE SCALE GENOMIC DNA]</scope>
    <source>
        <strain evidence="5 6">FDAARGOS_1161</strain>
    </source>
</reference>
<dbReference type="AlphaFoldDB" id="A0A974NN84"/>
<dbReference type="InterPro" id="IPR001647">
    <property type="entry name" value="HTH_TetR"/>
</dbReference>
<evidence type="ECO:0000313" key="6">
    <source>
        <dbReference type="Proteomes" id="UP000595254"/>
    </source>
</evidence>
<proteinExistence type="predicted"/>
<dbReference type="Gene3D" id="1.10.357.10">
    <property type="entry name" value="Tetracycline Repressor, domain 2"/>
    <property type="match status" value="1"/>
</dbReference>
<evidence type="ECO:0000256" key="2">
    <source>
        <dbReference type="ARBA" id="ARBA00023125"/>
    </source>
</evidence>